<dbReference type="EMBL" id="JADGJQ010000008">
    <property type="protein sequence ID" value="KAJ3182753.1"/>
    <property type="molecule type" value="Genomic_DNA"/>
</dbReference>
<keyword evidence="3" id="KW-1185">Reference proteome</keyword>
<gene>
    <name evidence="2" type="ORF">HDU87_008092</name>
</gene>
<sequence>MALLVRLLLASASVYAVASAPLAAPQILPCGIVGPCDDFPLSWEFTLPSGRFTVTGPYFTATVDVHPAGSTDFPIPAPVPPVAMFTKSSATALHTTTAVAAVPVSTTTFAAPAASLTTSAVAYSSSLPHAVTSVASTAAVTAGIAPGASADSLAAANVRPAIAGATLALLAALMLAL</sequence>
<feature type="signal peptide" evidence="1">
    <location>
        <begin position="1"/>
        <end position="19"/>
    </location>
</feature>
<keyword evidence="1" id="KW-0732">Signal</keyword>
<reference evidence="2" key="1">
    <citation type="submission" date="2020-05" db="EMBL/GenBank/DDBJ databases">
        <title>Phylogenomic resolution of chytrid fungi.</title>
        <authorList>
            <person name="Stajich J.E."/>
            <person name="Amses K."/>
            <person name="Simmons R."/>
            <person name="Seto K."/>
            <person name="Myers J."/>
            <person name="Bonds A."/>
            <person name="Quandt C.A."/>
            <person name="Barry K."/>
            <person name="Liu P."/>
            <person name="Grigoriev I."/>
            <person name="Longcore J.E."/>
            <person name="James T.Y."/>
        </authorList>
    </citation>
    <scope>NUCLEOTIDE SEQUENCE</scope>
    <source>
        <strain evidence="2">JEL0379</strain>
    </source>
</reference>
<protein>
    <submittedName>
        <fullName evidence="2">Uncharacterized protein</fullName>
    </submittedName>
</protein>
<comment type="caution">
    <text evidence="2">The sequence shown here is derived from an EMBL/GenBank/DDBJ whole genome shotgun (WGS) entry which is preliminary data.</text>
</comment>
<proteinExistence type="predicted"/>
<dbReference type="AlphaFoldDB" id="A0AAD5XUQ3"/>
<evidence type="ECO:0000256" key="1">
    <source>
        <dbReference type="SAM" id="SignalP"/>
    </source>
</evidence>
<organism evidence="2 3">
    <name type="scientific">Geranomyces variabilis</name>
    <dbReference type="NCBI Taxonomy" id="109894"/>
    <lineage>
        <taxon>Eukaryota</taxon>
        <taxon>Fungi</taxon>
        <taxon>Fungi incertae sedis</taxon>
        <taxon>Chytridiomycota</taxon>
        <taxon>Chytridiomycota incertae sedis</taxon>
        <taxon>Chytridiomycetes</taxon>
        <taxon>Spizellomycetales</taxon>
        <taxon>Powellomycetaceae</taxon>
        <taxon>Geranomyces</taxon>
    </lineage>
</organism>
<evidence type="ECO:0000313" key="2">
    <source>
        <dbReference type="EMBL" id="KAJ3182753.1"/>
    </source>
</evidence>
<evidence type="ECO:0000313" key="3">
    <source>
        <dbReference type="Proteomes" id="UP001212152"/>
    </source>
</evidence>
<feature type="chain" id="PRO_5042264053" evidence="1">
    <location>
        <begin position="20"/>
        <end position="177"/>
    </location>
</feature>
<dbReference type="Proteomes" id="UP001212152">
    <property type="component" value="Unassembled WGS sequence"/>
</dbReference>
<accession>A0AAD5XUQ3</accession>
<name>A0AAD5XUQ3_9FUNG</name>